<dbReference type="EMBL" id="MDCE01000030">
    <property type="protein sequence ID" value="PPV05390.1"/>
    <property type="molecule type" value="Genomic_DNA"/>
</dbReference>
<accession>A0ABX5BL74</accession>
<reference evidence="1 2" key="1">
    <citation type="submission" date="2016-08" db="EMBL/GenBank/DDBJ databases">
        <title>Evolution of the type three secretion system and type three effector repertoires in Xanthomonas.</title>
        <authorList>
            <person name="Merda D."/>
            <person name="Briand M."/>
            <person name="Bosis E."/>
            <person name="Rousseau C."/>
            <person name="Portier P."/>
            <person name="Jacques M.-A."/>
            <person name="Fischer-Le Saux M."/>
        </authorList>
    </citation>
    <scope>NUCLEOTIDE SEQUENCE [LARGE SCALE GENOMIC DNA]</scope>
    <source>
        <strain evidence="1 2">CFBP1976</strain>
    </source>
</reference>
<evidence type="ECO:0008006" key="3">
    <source>
        <dbReference type="Google" id="ProtNLM"/>
    </source>
</evidence>
<protein>
    <recommendedName>
        <fullName evidence="3">Integron gene cassette protein</fullName>
    </recommendedName>
</protein>
<name>A0ABX5BL74_9XANT</name>
<dbReference type="Proteomes" id="UP000239710">
    <property type="component" value="Unassembled WGS sequence"/>
</dbReference>
<proteinExistence type="predicted"/>
<sequence length="69" mass="7628">MRMQRSLAALKPVAGLPRRGGNRLQRFGRFISQGQRRHHAGCCTAASVAGSIVFTFMRTVRLSFAPRIA</sequence>
<evidence type="ECO:0000313" key="2">
    <source>
        <dbReference type="Proteomes" id="UP000239710"/>
    </source>
</evidence>
<gene>
    <name evidence="1" type="ORF">XbrCFBP1976_17395</name>
</gene>
<comment type="caution">
    <text evidence="1">The sequence shown here is derived from an EMBL/GenBank/DDBJ whole genome shotgun (WGS) entry which is preliminary data.</text>
</comment>
<organism evidence="1 2">
    <name type="scientific">Xanthomonas bromi</name>
    <dbReference type="NCBI Taxonomy" id="56449"/>
    <lineage>
        <taxon>Bacteria</taxon>
        <taxon>Pseudomonadati</taxon>
        <taxon>Pseudomonadota</taxon>
        <taxon>Gammaproteobacteria</taxon>
        <taxon>Lysobacterales</taxon>
        <taxon>Lysobacteraceae</taxon>
        <taxon>Xanthomonas</taxon>
    </lineage>
</organism>
<evidence type="ECO:0000313" key="1">
    <source>
        <dbReference type="EMBL" id="PPV05390.1"/>
    </source>
</evidence>
<keyword evidence="2" id="KW-1185">Reference proteome</keyword>